<dbReference type="InterPro" id="IPR013083">
    <property type="entry name" value="Znf_RING/FYVE/PHD"/>
</dbReference>
<feature type="region of interest" description="Disordered" evidence="9">
    <location>
        <begin position="278"/>
        <end position="304"/>
    </location>
</feature>
<dbReference type="PROSITE" id="PS50089">
    <property type="entry name" value="ZF_RING_2"/>
    <property type="match status" value="1"/>
</dbReference>
<dbReference type="InterPro" id="IPR041899">
    <property type="entry name" value="MAGE_WH2"/>
</dbReference>
<evidence type="ECO:0000256" key="6">
    <source>
        <dbReference type="ARBA" id="ARBA00022833"/>
    </source>
</evidence>
<dbReference type="PANTHER" id="PTHR11584">
    <property type="entry name" value="SERINE/THREONINE PROTEIN KINASE"/>
    <property type="match status" value="1"/>
</dbReference>
<organism evidence="14 15">
    <name type="scientific">Stylophora pistillata</name>
    <name type="common">Smooth cauliflower coral</name>
    <dbReference type="NCBI Taxonomy" id="50429"/>
    <lineage>
        <taxon>Eukaryota</taxon>
        <taxon>Metazoa</taxon>
        <taxon>Cnidaria</taxon>
        <taxon>Anthozoa</taxon>
        <taxon>Hexacorallia</taxon>
        <taxon>Scleractinia</taxon>
        <taxon>Astrocoeniina</taxon>
        <taxon>Pocilloporidae</taxon>
        <taxon>Stylophora</taxon>
    </lineage>
</organism>
<dbReference type="AlphaFoldDB" id="A0A2B4RZL9"/>
<evidence type="ECO:0000259" key="13">
    <source>
        <dbReference type="PROSITE" id="PS50966"/>
    </source>
</evidence>
<dbReference type="InterPro" id="IPR007527">
    <property type="entry name" value="Znf_SWIM"/>
</dbReference>
<name>A0A2B4RZL9_STYPI</name>
<dbReference type="InterPro" id="IPR011009">
    <property type="entry name" value="Kinase-like_dom_sf"/>
</dbReference>
<dbReference type="SUPFAM" id="SSF57850">
    <property type="entry name" value="RING/U-box"/>
    <property type="match status" value="1"/>
</dbReference>
<accession>A0A2B4RZL9</accession>
<evidence type="ECO:0000259" key="11">
    <source>
        <dbReference type="PROSITE" id="PS50089"/>
    </source>
</evidence>
<dbReference type="PROSITE" id="PS50011">
    <property type="entry name" value="PROTEIN_KINASE_DOM"/>
    <property type="match status" value="1"/>
</dbReference>
<evidence type="ECO:0000256" key="5">
    <source>
        <dbReference type="ARBA" id="ARBA00022777"/>
    </source>
</evidence>
<dbReference type="PANTHER" id="PTHR11584:SF369">
    <property type="entry name" value="MITOGEN-ACTIVATED PROTEIN KINASE KINASE KINASE 19-RELATED"/>
    <property type="match status" value="1"/>
</dbReference>
<feature type="domain" description="Protein kinase" evidence="10">
    <location>
        <begin position="788"/>
        <end position="1113"/>
    </location>
</feature>
<dbReference type="Gene3D" id="1.10.10.1210">
    <property type="entry name" value="MAGE homology domain, winged helix WH2 motif"/>
    <property type="match status" value="1"/>
</dbReference>
<evidence type="ECO:0000313" key="14">
    <source>
        <dbReference type="EMBL" id="PFX22223.1"/>
    </source>
</evidence>
<keyword evidence="1" id="KW-0723">Serine/threonine-protein kinase</keyword>
<dbReference type="GO" id="GO:0005524">
    <property type="term" value="F:ATP binding"/>
    <property type="evidence" value="ECO:0007669"/>
    <property type="project" value="UniProtKB-KW"/>
</dbReference>
<dbReference type="Pfam" id="PF00069">
    <property type="entry name" value="Pkinase"/>
    <property type="match status" value="1"/>
</dbReference>
<evidence type="ECO:0000256" key="9">
    <source>
        <dbReference type="SAM" id="MobiDB-lite"/>
    </source>
</evidence>
<dbReference type="SUPFAM" id="SSF48371">
    <property type="entry name" value="ARM repeat"/>
    <property type="match status" value="1"/>
</dbReference>
<keyword evidence="2" id="KW-0808">Transferase</keyword>
<dbReference type="Gene3D" id="3.30.40.10">
    <property type="entry name" value="Zinc/RING finger domain, C3HC4 (zinc finger)"/>
    <property type="match status" value="1"/>
</dbReference>
<feature type="region of interest" description="Disordered" evidence="9">
    <location>
        <begin position="1"/>
        <end position="42"/>
    </location>
</feature>
<evidence type="ECO:0000256" key="2">
    <source>
        <dbReference type="ARBA" id="ARBA00022679"/>
    </source>
</evidence>
<dbReference type="GO" id="GO:0008270">
    <property type="term" value="F:zinc ion binding"/>
    <property type="evidence" value="ECO:0007669"/>
    <property type="project" value="UniProtKB-KW"/>
</dbReference>
<feature type="domain" description="MAGE" evidence="12">
    <location>
        <begin position="422"/>
        <end position="456"/>
    </location>
</feature>
<dbReference type="PROSITE" id="PS50966">
    <property type="entry name" value="ZF_SWIM"/>
    <property type="match status" value="1"/>
</dbReference>
<dbReference type="PROSITE" id="PS50838">
    <property type="entry name" value="MAGE"/>
    <property type="match status" value="1"/>
</dbReference>
<dbReference type="InterPro" id="IPR001841">
    <property type="entry name" value="Znf_RING"/>
</dbReference>
<dbReference type="InterPro" id="IPR000719">
    <property type="entry name" value="Prot_kinase_dom"/>
</dbReference>
<keyword evidence="4 8" id="KW-0479">Metal-binding</keyword>
<dbReference type="CDD" id="cd16494">
    <property type="entry name" value="RING-CH-C4HC3_ZSWM2"/>
    <property type="match status" value="1"/>
</dbReference>
<dbReference type="Pfam" id="PF21040">
    <property type="entry name" value="CEP104-like_TOG"/>
    <property type="match status" value="1"/>
</dbReference>
<evidence type="ECO:0000256" key="7">
    <source>
        <dbReference type="ARBA" id="ARBA00022840"/>
    </source>
</evidence>
<feature type="region of interest" description="Disordered" evidence="9">
    <location>
        <begin position="799"/>
        <end position="843"/>
    </location>
</feature>
<keyword evidence="6" id="KW-0862">Zinc</keyword>
<feature type="domain" description="RING-type" evidence="11">
    <location>
        <begin position="316"/>
        <end position="365"/>
    </location>
</feature>
<feature type="compositionally biased region" description="Basic and acidic residues" evidence="9">
    <location>
        <begin position="17"/>
        <end position="33"/>
    </location>
</feature>
<dbReference type="EMBL" id="LSMT01000246">
    <property type="protein sequence ID" value="PFX22223.1"/>
    <property type="molecule type" value="Genomic_DNA"/>
</dbReference>
<keyword evidence="4 8" id="KW-0863">Zinc-finger</keyword>
<gene>
    <name evidence="14" type="primary">Map3k1</name>
    <name evidence="14" type="ORF">AWC38_SpisGene13265</name>
</gene>
<feature type="compositionally biased region" description="Polar residues" evidence="9">
    <location>
        <begin position="799"/>
        <end position="825"/>
    </location>
</feature>
<keyword evidence="15" id="KW-1185">Reference proteome</keyword>
<feature type="region of interest" description="Disordered" evidence="9">
    <location>
        <begin position="62"/>
        <end position="136"/>
    </location>
</feature>
<dbReference type="Gene3D" id="1.10.510.10">
    <property type="entry name" value="Transferase(Phosphotransferase) domain 1"/>
    <property type="match status" value="1"/>
</dbReference>
<feature type="compositionally biased region" description="Low complexity" evidence="9">
    <location>
        <begin position="116"/>
        <end position="134"/>
    </location>
</feature>
<comment type="caution">
    <text evidence="14">The sequence shown here is derived from an EMBL/GenBank/DDBJ whole genome shotgun (WGS) entry which is preliminary data.</text>
</comment>
<dbReference type="Pfam" id="PF01454">
    <property type="entry name" value="MAGE"/>
    <property type="match status" value="1"/>
</dbReference>
<dbReference type="SUPFAM" id="SSF56112">
    <property type="entry name" value="Protein kinase-like (PK-like)"/>
    <property type="match status" value="1"/>
</dbReference>
<dbReference type="InterPro" id="IPR016024">
    <property type="entry name" value="ARM-type_fold"/>
</dbReference>
<dbReference type="GO" id="GO:0004674">
    <property type="term" value="F:protein serine/threonine kinase activity"/>
    <property type="evidence" value="ECO:0007669"/>
    <property type="project" value="UniProtKB-KW"/>
</dbReference>
<protein>
    <submittedName>
        <fullName evidence="14">Mitogen-activated protein kinase kinase kinase 1</fullName>
    </submittedName>
</protein>
<dbReference type="STRING" id="50429.A0A2B4RZL9"/>
<evidence type="ECO:0000256" key="3">
    <source>
        <dbReference type="ARBA" id="ARBA00022741"/>
    </source>
</evidence>
<dbReference type="Proteomes" id="UP000225706">
    <property type="component" value="Unassembled WGS sequence"/>
</dbReference>
<dbReference type="OrthoDB" id="275301at2759"/>
<evidence type="ECO:0000256" key="8">
    <source>
        <dbReference type="PROSITE-ProRule" id="PRU00175"/>
    </source>
</evidence>
<dbReference type="Gene3D" id="1.25.10.10">
    <property type="entry name" value="Leucine-rich Repeat Variant"/>
    <property type="match status" value="1"/>
</dbReference>
<proteinExistence type="predicted"/>
<reference evidence="15" key="1">
    <citation type="journal article" date="2017" name="bioRxiv">
        <title>Comparative analysis of the genomes of Stylophora pistillata and Acropora digitifera provides evidence for extensive differences between species of corals.</title>
        <authorList>
            <person name="Voolstra C.R."/>
            <person name="Li Y."/>
            <person name="Liew Y.J."/>
            <person name="Baumgarten S."/>
            <person name="Zoccola D."/>
            <person name="Flot J.-F."/>
            <person name="Tambutte S."/>
            <person name="Allemand D."/>
            <person name="Aranda M."/>
        </authorList>
    </citation>
    <scope>NUCLEOTIDE SEQUENCE [LARGE SCALE GENOMIC DNA]</scope>
</reference>
<evidence type="ECO:0000313" key="15">
    <source>
        <dbReference type="Proteomes" id="UP000225706"/>
    </source>
</evidence>
<dbReference type="InterPro" id="IPR002190">
    <property type="entry name" value="MHD_dom"/>
</dbReference>
<evidence type="ECO:0000256" key="4">
    <source>
        <dbReference type="ARBA" id="ARBA00022771"/>
    </source>
</evidence>
<sequence>MAAQSPTDGVLPPWKKGGKEGKEMSRSEDEKKPTATKITESAKPILEEQALLRERLKNFTTWKKDKDLSLKRKTQPMVARPPSPGTSANTSARPQVAQFGTVPVKVPSPPTRRRTPGNSPSNSLSFSFPRSSSPVYDAPNEVKRKVEKAMRARLYLLQQTGPNSFLIGGDSPDHKFRVMIGPQYFEYLTEYSEHAKSYLTMSDCDGIYCRDKSLSASLMHGSCTCTRPHCVHLLFVMLRVFKLKENDPLLWTQKLKNFEVEKLLSKFHARVKSRLQKDMNAQKTSRAKGQRNTPPSTPCTNNLGGLPHVREDEEVCPICLLEMVEGESLTSCQDGCHNRLHQHCMEIWAAECKRQREALFCPLCRKIWSSPSNICSPKRSPDHSIRTELPSVPAPLDPEEITLPHSNPVPAAQVELAKPWIEMGLLMVVLGMIFMSDHVLTESKLWHMLKKLGVEPKSPDHSIRTELPSVPAPLDPEEITLPHSNPVPAAQVELAKPWIEAFGENLVCCLFSREWNVRETALRRLSKDINAIFIEGSSSQNMAAFEACCSLLSMMCGDPVYRVYVAALRTLRVLVMHMSYSNQQEKHHLQKCLFNVIEAVLAKCADSNRRISALSIQVLLELCKDENGDLALGKMLGAEREPQPLGGLNFILSCILRTAVEYSTWPWWLGRLLFLRKLMEEYVTEFELTDDCVAVQMDTVGVLVQGRGNNASEDPSEIYQSNVRRLMSVLKFTMQAANCSHSKVSKLAIAVLMFCMSLSSCVPSAQQHIKKVVSKLKPSQRSSLNRQFQAIPRAGVTTVNRSDSVFTRESQTNMDPPSSTSSNRDSAIGSLPSAMSDDETDNFSESELLQAIVDNFERPQSLCLSPSCTFSPSEEVDLNWSRSLEDSPRMPPVKLAVGKKCQEIIEQEEAEAIAKAMAVSSLDSGPSRIPSLDSGDEMVIIFTQPEVSFCRNSVEEQTKVTQTIEDEISLLGRLQHPHLIKCLGATKHAGHFNIFLEWMAGANILVDSTGKNIRIADFGAAARLATQLTGAGEFQGQLLGTVAFMAPEVLRGESYGRSCDVWSVGCVIIEMVTGKPPWNAHEHSNHLALIFKVNTCLLSRLWYNVKGFIAISY</sequence>
<dbReference type="InterPro" id="IPR011989">
    <property type="entry name" value="ARM-like"/>
</dbReference>
<evidence type="ECO:0000259" key="12">
    <source>
        <dbReference type="PROSITE" id="PS50838"/>
    </source>
</evidence>
<evidence type="ECO:0000256" key="1">
    <source>
        <dbReference type="ARBA" id="ARBA00022527"/>
    </source>
</evidence>
<keyword evidence="7" id="KW-0067">ATP-binding</keyword>
<feature type="domain" description="SWIM-type" evidence="13">
    <location>
        <begin position="208"/>
        <end position="241"/>
    </location>
</feature>
<keyword evidence="5 14" id="KW-0418">Kinase</keyword>
<feature type="compositionally biased region" description="Polar residues" evidence="9">
    <location>
        <begin position="290"/>
        <end position="303"/>
    </location>
</feature>
<keyword evidence="3" id="KW-0547">Nucleotide-binding</keyword>
<evidence type="ECO:0000259" key="10">
    <source>
        <dbReference type="PROSITE" id="PS50011"/>
    </source>
</evidence>
<dbReference type="Gene3D" id="3.30.200.20">
    <property type="entry name" value="Phosphorylase Kinase, domain 1"/>
    <property type="match status" value="1"/>
</dbReference>